<evidence type="ECO:0000256" key="1">
    <source>
        <dbReference type="ARBA" id="ARBA00009437"/>
    </source>
</evidence>
<dbReference type="EMBL" id="BSNC01000003">
    <property type="protein sequence ID" value="GLP95704.1"/>
    <property type="molecule type" value="Genomic_DNA"/>
</dbReference>
<dbReference type="PANTHER" id="PTHR30126">
    <property type="entry name" value="HTH-TYPE TRANSCRIPTIONAL REGULATOR"/>
    <property type="match status" value="1"/>
</dbReference>
<comment type="similarity">
    <text evidence="1">Belongs to the LysR transcriptional regulatory family.</text>
</comment>
<evidence type="ECO:0000313" key="7">
    <source>
        <dbReference type="Proteomes" id="UP001161422"/>
    </source>
</evidence>
<dbReference type="GO" id="GO:0000976">
    <property type="term" value="F:transcription cis-regulatory region binding"/>
    <property type="evidence" value="ECO:0007669"/>
    <property type="project" value="TreeGrafter"/>
</dbReference>
<sequence>MAYTLEQLNAFALTKELGSFQKAAQAMGKHRTSVSALVGNLEDELNCELFERGSRSLELTEQGRALYQSARSVITESQMFETQVAGVIEGAPSDFTLAVVPILKDTYLLREMQRLTERFPSMQLHVLTGDAEQVLNWVNKGQADLGYAYDYRMFSQQLSRAELYSLETCLVGRADKLDEADQNVAAWMRANTQIMYYYQSDDWQRTAHRFSYVNDPQTALELILMGIGWGGIPYQMARPYLDSGELKELQPSAIDKREFVSIIGFWRSNMPLNPAAEQLLQALSKIS</sequence>
<dbReference type="Gene3D" id="3.40.190.290">
    <property type="match status" value="1"/>
</dbReference>
<evidence type="ECO:0000256" key="4">
    <source>
        <dbReference type="ARBA" id="ARBA00023163"/>
    </source>
</evidence>
<evidence type="ECO:0000256" key="3">
    <source>
        <dbReference type="ARBA" id="ARBA00023125"/>
    </source>
</evidence>
<dbReference type="PANTHER" id="PTHR30126:SF91">
    <property type="entry name" value="LYSR FAMILY TRANSCRIPTIONAL REGULATOR"/>
    <property type="match status" value="1"/>
</dbReference>
<reference evidence="6" key="2">
    <citation type="submission" date="2023-01" db="EMBL/GenBank/DDBJ databases">
        <title>Draft genome sequence of Paraferrimonas sedimenticola strain NBRC 101628.</title>
        <authorList>
            <person name="Sun Q."/>
            <person name="Mori K."/>
        </authorList>
    </citation>
    <scope>NUCLEOTIDE SEQUENCE</scope>
    <source>
        <strain evidence="6">NBRC 101628</strain>
    </source>
</reference>
<keyword evidence="2" id="KW-0805">Transcription regulation</keyword>
<dbReference type="RefSeq" id="WP_095505693.1">
    <property type="nucleotide sequence ID" value="NZ_BSNC01000003.1"/>
</dbReference>
<dbReference type="Gene3D" id="1.10.10.10">
    <property type="entry name" value="Winged helix-like DNA-binding domain superfamily/Winged helix DNA-binding domain"/>
    <property type="match status" value="1"/>
</dbReference>
<dbReference type="AlphaFoldDB" id="A0AA37RUS1"/>
<dbReference type="InterPro" id="IPR000847">
    <property type="entry name" value="LysR_HTH_N"/>
</dbReference>
<evidence type="ECO:0000259" key="5">
    <source>
        <dbReference type="PROSITE" id="PS50931"/>
    </source>
</evidence>
<comment type="caution">
    <text evidence="6">The sequence shown here is derived from an EMBL/GenBank/DDBJ whole genome shotgun (WGS) entry which is preliminary data.</text>
</comment>
<protein>
    <submittedName>
        <fullName evidence="6">LysR family transcriptional regulator</fullName>
    </submittedName>
</protein>
<keyword evidence="4" id="KW-0804">Transcription</keyword>
<accession>A0AA37RUS1</accession>
<dbReference type="Proteomes" id="UP001161422">
    <property type="component" value="Unassembled WGS sequence"/>
</dbReference>
<dbReference type="InterPro" id="IPR036388">
    <property type="entry name" value="WH-like_DNA-bd_sf"/>
</dbReference>
<dbReference type="SUPFAM" id="SSF53850">
    <property type="entry name" value="Periplasmic binding protein-like II"/>
    <property type="match status" value="1"/>
</dbReference>
<dbReference type="Pfam" id="PF00126">
    <property type="entry name" value="HTH_1"/>
    <property type="match status" value="1"/>
</dbReference>
<dbReference type="PROSITE" id="PS50931">
    <property type="entry name" value="HTH_LYSR"/>
    <property type="match status" value="1"/>
</dbReference>
<dbReference type="InterPro" id="IPR005119">
    <property type="entry name" value="LysR_subst-bd"/>
</dbReference>
<name>A0AA37RUS1_9GAMM</name>
<dbReference type="GO" id="GO:0003700">
    <property type="term" value="F:DNA-binding transcription factor activity"/>
    <property type="evidence" value="ECO:0007669"/>
    <property type="project" value="InterPro"/>
</dbReference>
<organism evidence="6 7">
    <name type="scientific">Paraferrimonas sedimenticola</name>
    <dbReference type="NCBI Taxonomy" id="375674"/>
    <lineage>
        <taxon>Bacteria</taxon>
        <taxon>Pseudomonadati</taxon>
        <taxon>Pseudomonadota</taxon>
        <taxon>Gammaproteobacteria</taxon>
        <taxon>Alteromonadales</taxon>
        <taxon>Ferrimonadaceae</taxon>
        <taxon>Paraferrimonas</taxon>
    </lineage>
</organism>
<dbReference type="SUPFAM" id="SSF46785">
    <property type="entry name" value="Winged helix' DNA-binding domain"/>
    <property type="match status" value="1"/>
</dbReference>
<reference evidence="6" key="1">
    <citation type="journal article" date="2014" name="Int. J. Syst. Evol. Microbiol.">
        <title>Complete genome sequence of Corynebacterium casei LMG S-19264T (=DSM 44701T), isolated from a smear-ripened cheese.</title>
        <authorList>
            <consortium name="US DOE Joint Genome Institute (JGI-PGF)"/>
            <person name="Walter F."/>
            <person name="Albersmeier A."/>
            <person name="Kalinowski J."/>
            <person name="Ruckert C."/>
        </authorList>
    </citation>
    <scope>NUCLEOTIDE SEQUENCE</scope>
    <source>
        <strain evidence="6">NBRC 101628</strain>
    </source>
</reference>
<dbReference type="InterPro" id="IPR036390">
    <property type="entry name" value="WH_DNA-bd_sf"/>
</dbReference>
<gene>
    <name evidence="6" type="ORF">GCM10007895_10100</name>
</gene>
<keyword evidence="7" id="KW-1185">Reference proteome</keyword>
<dbReference type="CDD" id="cd05466">
    <property type="entry name" value="PBP2_LTTR_substrate"/>
    <property type="match status" value="1"/>
</dbReference>
<feature type="domain" description="HTH lysR-type" evidence="5">
    <location>
        <begin position="1"/>
        <end position="60"/>
    </location>
</feature>
<keyword evidence="3" id="KW-0238">DNA-binding</keyword>
<evidence type="ECO:0000313" key="6">
    <source>
        <dbReference type="EMBL" id="GLP95704.1"/>
    </source>
</evidence>
<dbReference type="Pfam" id="PF03466">
    <property type="entry name" value="LysR_substrate"/>
    <property type="match status" value="1"/>
</dbReference>
<proteinExistence type="inferred from homology"/>
<evidence type="ECO:0000256" key="2">
    <source>
        <dbReference type="ARBA" id="ARBA00023015"/>
    </source>
</evidence>